<dbReference type="GO" id="GO:0016787">
    <property type="term" value="F:hydrolase activity"/>
    <property type="evidence" value="ECO:0007669"/>
    <property type="project" value="UniProtKB-KW"/>
</dbReference>
<dbReference type="AlphaFoldDB" id="A0A2L0EMQ8"/>
<dbReference type="InterPro" id="IPR029058">
    <property type="entry name" value="AB_hydrolase_fold"/>
</dbReference>
<accession>A0A2L0EMQ8</accession>
<dbReference type="InterPro" id="IPR000073">
    <property type="entry name" value="AB_hydrolase_1"/>
</dbReference>
<sequence>MIQHHHADLGQIRMHYVTAGEGEPVLFLHGFPEYWGVWRSVIEDLSRDHRTIAPDLRGYNLTSRPEEVDAYGIEHLVGDVKGLLDHLGVRKVRLVAQDWGGLVAWCFLLRHPEYVERFATINITHPHLFNEALRSDPEQQQASQYMLQFRAPGTEVAMAHDDFASLRAVVFEDARAHGAKLPDDQVEEWLAAWRQPGAIAAGLNYYRAAEIGPPPPGKVVERPSNVLERLGIGPDRYGVEVPVLVLWGEGDRYLLQNGLDRLHRYVRDLHIRKIPGVTHWVTLQRPEVVARSLRGFFRG</sequence>
<organism evidence="3 4">
    <name type="scientific">Sorangium cellulosum</name>
    <name type="common">Polyangium cellulosum</name>
    <dbReference type="NCBI Taxonomy" id="56"/>
    <lineage>
        <taxon>Bacteria</taxon>
        <taxon>Pseudomonadati</taxon>
        <taxon>Myxococcota</taxon>
        <taxon>Polyangia</taxon>
        <taxon>Polyangiales</taxon>
        <taxon>Polyangiaceae</taxon>
        <taxon>Sorangium</taxon>
    </lineage>
</organism>
<dbReference type="SUPFAM" id="SSF53474">
    <property type="entry name" value="alpha/beta-Hydrolases"/>
    <property type="match status" value="1"/>
</dbReference>
<dbReference type="EMBL" id="CP012673">
    <property type="protein sequence ID" value="AUX40587.1"/>
    <property type="molecule type" value="Genomic_DNA"/>
</dbReference>
<dbReference type="PANTHER" id="PTHR43329">
    <property type="entry name" value="EPOXIDE HYDROLASE"/>
    <property type="match status" value="1"/>
</dbReference>
<dbReference type="PRINTS" id="PR00111">
    <property type="entry name" value="ABHYDROLASE"/>
</dbReference>
<evidence type="ECO:0000313" key="3">
    <source>
        <dbReference type="EMBL" id="AUX40587.1"/>
    </source>
</evidence>
<dbReference type="PRINTS" id="PR00412">
    <property type="entry name" value="EPOXHYDRLASE"/>
</dbReference>
<dbReference type="Gene3D" id="3.40.50.1820">
    <property type="entry name" value="alpha/beta hydrolase"/>
    <property type="match status" value="1"/>
</dbReference>
<proteinExistence type="predicted"/>
<gene>
    <name evidence="3" type="ORF">SOCE26_019880</name>
</gene>
<dbReference type="InterPro" id="IPR000639">
    <property type="entry name" value="Epox_hydrolase-like"/>
</dbReference>
<feature type="domain" description="AB hydrolase-1" evidence="2">
    <location>
        <begin position="24"/>
        <end position="284"/>
    </location>
</feature>
<evidence type="ECO:0000313" key="4">
    <source>
        <dbReference type="Proteomes" id="UP000238348"/>
    </source>
</evidence>
<evidence type="ECO:0000259" key="2">
    <source>
        <dbReference type="Pfam" id="PF00561"/>
    </source>
</evidence>
<keyword evidence="1 3" id="KW-0378">Hydrolase</keyword>
<protein>
    <submittedName>
        <fullName evidence="3">Alpha/beta hydrolase</fullName>
    </submittedName>
</protein>
<reference evidence="3 4" key="1">
    <citation type="submission" date="2015-09" db="EMBL/GenBank/DDBJ databases">
        <title>Sorangium comparison.</title>
        <authorList>
            <person name="Zaburannyi N."/>
            <person name="Bunk B."/>
            <person name="Overmann J."/>
            <person name="Mueller R."/>
        </authorList>
    </citation>
    <scope>NUCLEOTIDE SEQUENCE [LARGE SCALE GENOMIC DNA]</scope>
    <source>
        <strain evidence="3 4">So ce26</strain>
    </source>
</reference>
<dbReference type="Proteomes" id="UP000238348">
    <property type="component" value="Chromosome"/>
</dbReference>
<evidence type="ECO:0000256" key="1">
    <source>
        <dbReference type="ARBA" id="ARBA00022801"/>
    </source>
</evidence>
<dbReference type="Pfam" id="PF00561">
    <property type="entry name" value="Abhydrolase_1"/>
    <property type="match status" value="1"/>
</dbReference>
<name>A0A2L0EMQ8_SORCE</name>
<dbReference type="RefSeq" id="WP_234023526.1">
    <property type="nucleotide sequence ID" value="NZ_CP012673.1"/>
</dbReference>